<accession>A0AAQ3TYG4</accession>
<sequence>MGEFMKLRPTPFALDPTIPLKLMTGSRLLKESWKLLTPRPLINSPEQDRPGGKVTVKLTESKLHGKDSWKTSANIMFRSRERSQGEEFRKPKRNTMTMQEYIEKFTTLSRYAPEEVNTDPKKCKCFIRGPNPEIKSIVHSNEAPSFATPINRVIRIEEDKREEKSQLKRKFMEIKSRRQNAVSVEELWWASVTGLVWCAPRNTISNPSRFAPTQSSYRTRQHDPRTCFKCGKPGHFRFKLSSTDATSGIHLLQLGKWAKTDRCYREPSYDEYSVRQATPATG</sequence>
<dbReference type="EMBL" id="CP144750">
    <property type="protein sequence ID" value="WVZ81649.1"/>
    <property type="molecule type" value="Genomic_DNA"/>
</dbReference>
<dbReference type="Pfam" id="PF00098">
    <property type="entry name" value="zf-CCHC"/>
    <property type="match status" value="1"/>
</dbReference>
<dbReference type="InterPro" id="IPR005162">
    <property type="entry name" value="Retrotrans_gag_dom"/>
</dbReference>
<evidence type="ECO:0008006" key="5">
    <source>
        <dbReference type="Google" id="ProtNLM"/>
    </source>
</evidence>
<feature type="domain" description="Retrotransposon gag" evidence="2">
    <location>
        <begin position="80"/>
        <end position="129"/>
    </location>
</feature>
<proteinExistence type="predicted"/>
<evidence type="ECO:0000259" key="2">
    <source>
        <dbReference type="Pfam" id="PF03732"/>
    </source>
</evidence>
<dbReference type="Proteomes" id="UP001341281">
    <property type="component" value="Chromosome 06"/>
</dbReference>
<organism evidence="3 4">
    <name type="scientific">Paspalum notatum var. saurae</name>
    <dbReference type="NCBI Taxonomy" id="547442"/>
    <lineage>
        <taxon>Eukaryota</taxon>
        <taxon>Viridiplantae</taxon>
        <taxon>Streptophyta</taxon>
        <taxon>Embryophyta</taxon>
        <taxon>Tracheophyta</taxon>
        <taxon>Spermatophyta</taxon>
        <taxon>Magnoliopsida</taxon>
        <taxon>Liliopsida</taxon>
        <taxon>Poales</taxon>
        <taxon>Poaceae</taxon>
        <taxon>PACMAD clade</taxon>
        <taxon>Panicoideae</taxon>
        <taxon>Andropogonodae</taxon>
        <taxon>Paspaleae</taxon>
        <taxon>Paspalinae</taxon>
        <taxon>Paspalum</taxon>
    </lineage>
</organism>
<evidence type="ECO:0000313" key="3">
    <source>
        <dbReference type="EMBL" id="WVZ81649.1"/>
    </source>
</evidence>
<protein>
    <recommendedName>
        <fullName evidence="5">CCHC-type domain-containing protein</fullName>
    </recommendedName>
</protein>
<dbReference type="InterPro" id="IPR001878">
    <property type="entry name" value="Znf_CCHC"/>
</dbReference>
<dbReference type="InterPro" id="IPR036875">
    <property type="entry name" value="Znf_CCHC_sf"/>
</dbReference>
<dbReference type="GO" id="GO:0008270">
    <property type="term" value="F:zinc ion binding"/>
    <property type="evidence" value="ECO:0007669"/>
    <property type="project" value="InterPro"/>
</dbReference>
<evidence type="ECO:0000313" key="4">
    <source>
        <dbReference type="Proteomes" id="UP001341281"/>
    </source>
</evidence>
<dbReference type="AlphaFoldDB" id="A0AAQ3TYG4"/>
<gene>
    <name evidence="3" type="ORF">U9M48_029003</name>
</gene>
<reference evidence="3 4" key="1">
    <citation type="submission" date="2024-02" db="EMBL/GenBank/DDBJ databases">
        <title>High-quality chromosome-scale genome assembly of Pensacola bahiagrass (Paspalum notatum Flugge var. saurae).</title>
        <authorList>
            <person name="Vega J.M."/>
            <person name="Podio M."/>
            <person name="Orjuela J."/>
            <person name="Siena L.A."/>
            <person name="Pessino S.C."/>
            <person name="Combes M.C."/>
            <person name="Mariac C."/>
            <person name="Albertini E."/>
            <person name="Pupilli F."/>
            <person name="Ortiz J.P.A."/>
            <person name="Leblanc O."/>
        </authorList>
    </citation>
    <scope>NUCLEOTIDE SEQUENCE [LARGE SCALE GENOMIC DNA]</scope>
    <source>
        <strain evidence="3">R1</strain>
        <tissue evidence="3">Leaf</tissue>
    </source>
</reference>
<evidence type="ECO:0000259" key="1">
    <source>
        <dbReference type="Pfam" id="PF00098"/>
    </source>
</evidence>
<dbReference type="SUPFAM" id="SSF57756">
    <property type="entry name" value="Retrovirus zinc finger-like domains"/>
    <property type="match status" value="1"/>
</dbReference>
<dbReference type="GO" id="GO:0003676">
    <property type="term" value="F:nucleic acid binding"/>
    <property type="evidence" value="ECO:0007669"/>
    <property type="project" value="InterPro"/>
</dbReference>
<feature type="domain" description="CCHC-type" evidence="1">
    <location>
        <begin position="225"/>
        <end position="237"/>
    </location>
</feature>
<name>A0AAQ3TYG4_PASNO</name>
<dbReference type="Pfam" id="PF03732">
    <property type="entry name" value="Retrotrans_gag"/>
    <property type="match status" value="1"/>
</dbReference>
<keyword evidence="4" id="KW-1185">Reference proteome</keyword>